<evidence type="ECO:0000313" key="4">
    <source>
        <dbReference type="Proteomes" id="UP000676565"/>
    </source>
</evidence>
<keyword evidence="1" id="KW-0560">Oxidoreductase</keyword>
<dbReference type="Pfam" id="PF01266">
    <property type="entry name" value="DAO"/>
    <property type="match status" value="1"/>
</dbReference>
<feature type="domain" description="FAD dependent oxidoreductase" evidence="2">
    <location>
        <begin position="6"/>
        <end position="330"/>
    </location>
</feature>
<evidence type="ECO:0000313" key="3">
    <source>
        <dbReference type="EMBL" id="MBP3960297.1"/>
    </source>
</evidence>
<dbReference type="Gene3D" id="3.50.50.60">
    <property type="entry name" value="FAD/NAD(P)-binding domain"/>
    <property type="match status" value="1"/>
</dbReference>
<dbReference type="RefSeq" id="WP_210661506.1">
    <property type="nucleotide sequence ID" value="NZ_JAGKQQ010000001.1"/>
</dbReference>
<dbReference type="InterPro" id="IPR006076">
    <property type="entry name" value="FAD-dep_OxRdtase"/>
</dbReference>
<dbReference type="Proteomes" id="UP000676565">
    <property type="component" value="Unassembled WGS sequence"/>
</dbReference>
<proteinExistence type="predicted"/>
<keyword evidence="4" id="KW-1185">Reference proteome</keyword>
<dbReference type="SUPFAM" id="SSF51905">
    <property type="entry name" value="FAD/NAD(P)-binding domain"/>
    <property type="match status" value="1"/>
</dbReference>
<comment type="caution">
    <text evidence="3">The sequence shown here is derived from an EMBL/GenBank/DDBJ whole genome shotgun (WGS) entry which is preliminary data.</text>
</comment>
<dbReference type="PANTHER" id="PTHR13847">
    <property type="entry name" value="SARCOSINE DEHYDROGENASE-RELATED"/>
    <property type="match status" value="1"/>
</dbReference>
<organism evidence="3 4">
    <name type="scientific">Gemmata palustris</name>
    <dbReference type="NCBI Taxonomy" id="2822762"/>
    <lineage>
        <taxon>Bacteria</taxon>
        <taxon>Pseudomonadati</taxon>
        <taxon>Planctomycetota</taxon>
        <taxon>Planctomycetia</taxon>
        <taxon>Gemmatales</taxon>
        <taxon>Gemmataceae</taxon>
        <taxon>Gemmata</taxon>
    </lineage>
</organism>
<dbReference type="PANTHER" id="PTHR13847:SF289">
    <property type="entry name" value="GLYCINE OXIDASE"/>
    <property type="match status" value="1"/>
</dbReference>
<dbReference type="EMBL" id="JAGKQQ010000001">
    <property type="protein sequence ID" value="MBP3960297.1"/>
    <property type="molecule type" value="Genomic_DNA"/>
</dbReference>
<reference evidence="3 4" key="1">
    <citation type="submission" date="2021-04" db="EMBL/GenBank/DDBJ databases">
        <authorList>
            <person name="Ivanova A."/>
        </authorList>
    </citation>
    <scope>NUCLEOTIDE SEQUENCE [LARGE SCALE GENOMIC DNA]</scope>
    <source>
        <strain evidence="3 4">G18</strain>
    </source>
</reference>
<evidence type="ECO:0000259" key="2">
    <source>
        <dbReference type="Pfam" id="PF01266"/>
    </source>
</evidence>
<gene>
    <name evidence="3" type="ORF">J8F10_34145</name>
</gene>
<dbReference type="InterPro" id="IPR036188">
    <property type="entry name" value="FAD/NAD-bd_sf"/>
</dbReference>
<dbReference type="SUPFAM" id="SSF54373">
    <property type="entry name" value="FAD-linked reductases, C-terminal domain"/>
    <property type="match status" value="1"/>
</dbReference>
<dbReference type="Gene3D" id="3.30.9.10">
    <property type="entry name" value="D-Amino Acid Oxidase, subunit A, domain 2"/>
    <property type="match status" value="1"/>
</dbReference>
<protein>
    <submittedName>
        <fullName evidence="3">FAD-binding oxidoreductase</fullName>
    </submittedName>
</protein>
<name>A0ABS5C3N9_9BACT</name>
<sequence>MSAQVDFLIVGQGLAGTALSWCLLQRGRSVLVVDRESGNSASRLAAGLVTPATGKRIAKSWRWAELFPAAVAFYRSREAELGDTFFRQRPALRFFIDARECEEYQRRAGGLLHGLVESTTDINPEWFDAPFGGFSMPAAARLDVSCYLNTSRAHFRARGAYRTAEVVPRDVELTTTGVRVSSLSVEARTVIFCRGFDAGTDPWFGSIKFNAAKGEILTVRVPGLTEDRVIHRGIWLAPIGNEVFRVGATYTWEPLDSAPTTEGRAEIESRLRAFLRLPFEVLDHNAAVRPVIDAGFPVLGRHPEHPQLAYFNGLGSKGSLLAPFFADQLASHLCGEGTIDPEVNVLKALCRP</sequence>
<evidence type="ECO:0000256" key="1">
    <source>
        <dbReference type="ARBA" id="ARBA00023002"/>
    </source>
</evidence>
<accession>A0ABS5C3N9</accession>